<dbReference type="Gene3D" id="1.10.533.10">
    <property type="entry name" value="Death Domain, Fas"/>
    <property type="match status" value="1"/>
</dbReference>
<accession>A0AA41SRN5</accession>
<protein>
    <submittedName>
        <fullName evidence="2">Mucosa-associated lymphoid tissue lymphoma translocation protein 1-like protein</fullName>
    </submittedName>
</protein>
<feature type="compositionally biased region" description="Pro residues" evidence="1">
    <location>
        <begin position="10"/>
        <end position="22"/>
    </location>
</feature>
<dbReference type="AlphaFoldDB" id="A0AA41SRN5"/>
<sequence>MSLRGEPLQASPPPALPPPPAAPSGQSLASLAGATLLRLGEPLLRRLGQTLDRAPEGRGWRRLAELAGSRGRLRLRIKDHCKSRIKGSLG</sequence>
<evidence type="ECO:0000313" key="3">
    <source>
        <dbReference type="Proteomes" id="UP001166674"/>
    </source>
</evidence>
<gene>
    <name evidence="2" type="ORF">SUZIE_122540</name>
</gene>
<feature type="region of interest" description="Disordered" evidence="1">
    <location>
        <begin position="1"/>
        <end position="27"/>
    </location>
</feature>
<comment type="caution">
    <text evidence="2">The sequence shown here is derived from an EMBL/GenBank/DDBJ whole genome shotgun (WGS) entry which is preliminary data.</text>
</comment>
<name>A0AA41SRN5_SCICA</name>
<keyword evidence="3" id="KW-1185">Reference proteome</keyword>
<organism evidence="2 3">
    <name type="scientific">Sciurus carolinensis</name>
    <name type="common">Eastern gray squirrel</name>
    <dbReference type="NCBI Taxonomy" id="30640"/>
    <lineage>
        <taxon>Eukaryota</taxon>
        <taxon>Metazoa</taxon>
        <taxon>Chordata</taxon>
        <taxon>Craniata</taxon>
        <taxon>Vertebrata</taxon>
        <taxon>Euteleostomi</taxon>
        <taxon>Mammalia</taxon>
        <taxon>Eutheria</taxon>
        <taxon>Euarchontoglires</taxon>
        <taxon>Glires</taxon>
        <taxon>Rodentia</taxon>
        <taxon>Sciuromorpha</taxon>
        <taxon>Sciuridae</taxon>
        <taxon>Sciurinae</taxon>
        <taxon>Sciurini</taxon>
        <taxon>Sciurus</taxon>
    </lineage>
</organism>
<reference evidence="2" key="1">
    <citation type="submission" date="2020-03" db="EMBL/GenBank/DDBJ databases">
        <title>Studies in the Genomics of Life Span.</title>
        <authorList>
            <person name="Glass D."/>
        </authorList>
    </citation>
    <scope>NUCLEOTIDE SEQUENCE</scope>
    <source>
        <strain evidence="2">SUZIE</strain>
        <tissue evidence="2">Muscle</tissue>
    </source>
</reference>
<proteinExistence type="predicted"/>
<evidence type="ECO:0000313" key="2">
    <source>
        <dbReference type="EMBL" id="MBZ3873358.1"/>
    </source>
</evidence>
<evidence type="ECO:0000256" key="1">
    <source>
        <dbReference type="SAM" id="MobiDB-lite"/>
    </source>
</evidence>
<dbReference type="Proteomes" id="UP001166674">
    <property type="component" value="Unassembled WGS sequence"/>
</dbReference>
<dbReference type="EMBL" id="JAATJV010202398">
    <property type="protein sequence ID" value="MBZ3873358.1"/>
    <property type="molecule type" value="Genomic_DNA"/>
</dbReference>
<dbReference type="InterPro" id="IPR011029">
    <property type="entry name" value="DEATH-like_dom_sf"/>
</dbReference>